<dbReference type="SUPFAM" id="SSF53098">
    <property type="entry name" value="Ribonuclease H-like"/>
    <property type="match status" value="1"/>
</dbReference>
<sequence>MNAEDPQIDTDSTCSSRTSTISYPDRSDFPHVLSEVDIKEVIASLVSQRKTGKQIHAFLQEECGVTWSPATLNRKRAQWGLRNSDLPKSTRPPQLPPNVHASILSSHQQRFSVVQMRSRLIKDTGKKVSKRTVERYLAALQLTQRRDDIADGKVTRDQVKSLIQHARTQLLTDSAGYRRMRAILMHEYQTHVPRLPCMIRQVVYELLSEIDPQGMQDRLRHACKRRVFKVSGPNHIWSADGHDKLKPYGITIYGFVDAWSRKILGMYVHVTNNDPMHVGVYFLQLVTAAGGIPLNVTTDKGTETGDMAAYQIQFTQRYNPHPSDEAKTHMHFTKSVHNQKIESLWSRMMKEHNRSIIDLILKQIESGDYNPDDEIQKQVKSWALTFPGKHATNLCLNRLLFLFLWIPVVQRSVDRWVSVYNTSRKRKDKFTTLPTQCSPNFSYSTPEHFETSNKIIKVPQENVNWILEHDYPARNVMFTHTPDWFHQLASRVMQEMGFVFEKISLGGLWLVFDSMLPYIKANLPSTFVPSSC</sequence>
<dbReference type="PANTHER" id="PTHR46177">
    <property type="entry name" value="INTEGRASE CATALYTIC DOMAIN-CONTAINING PROTEIN"/>
    <property type="match status" value="1"/>
</dbReference>
<evidence type="ECO:0000313" key="3">
    <source>
        <dbReference type="EMBL" id="KNF04568.1"/>
    </source>
</evidence>
<feature type="region of interest" description="Disordered" evidence="1">
    <location>
        <begin position="1"/>
        <end position="22"/>
    </location>
</feature>
<feature type="compositionally biased region" description="Low complexity" evidence="1">
    <location>
        <begin position="9"/>
        <end position="22"/>
    </location>
</feature>
<gene>
    <name evidence="3" type="ORF">PSTG_02478</name>
</gene>
<dbReference type="AlphaFoldDB" id="A0A0L0VZ91"/>
<dbReference type="PANTHER" id="PTHR46177:SF1">
    <property type="entry name" value="INTEGRASE CATALYTIC DOMAIN-CONTAINING PROTEIN"/>
    <property type="match status" value="1"/>
</dbReference>
<evidence type="ECO:0000256" key="1">
    <source>
        <dbReference type="SAM" id="MobiDB-lite"/>
    </source>
</evidence>
<dbReference type="STRING" id="1165861.A0A0L0VZ91"/>
<dbReference type="EMBL" id="AJIL01000012">
    <property type="protein sequence ID" value="KNF04568.1"/>
    <property type="molecule type" value="Genomic_DNA"/>
</dbReference>
<dbReference type="OrthoDB" id="5392716at2759"/>
<evidence type="ECO:0000313" key="4">
    <source>
        <dbReference type="Proteomes" id="UP000054564"/>
    </source>
</evidence>
<name>A0A0L0VZ91_9BASI</name>
<organism evidence="3 4">
    <name type="scientific">Puccinia striiformis f. sp. tritici PST-78</name>
    <dbReference type="NCBI Taxonomy" id="1165861"/>
    <lineage>
        <taxon>Eukaryota</taxon>
        <taxon>Fungi</taxon>
        <taxon>Dikarya</taxon>
        <taxon>Basidiomycota</taxon>
        <taxon>Pucciniomycotina</taxon>
        <taxon>Pucciniomycetes</taxon>
        <taxon>Pucciniales</taxon>
        <taxon>Pucciniaceae</taxon>
        <taxon>Puccinia</taxon>
    </lineage>
</organism>
<dbReference type="InterPro" id="IPR058913">
    <property type="entry name" value="Integrase_dom_put"/>
</dbReference>
<keyword evidence="4" id="KW-1185">Reference proteome</keyword>
<dbReference type="Gene3D" id="3.30.420.10">
    <property type="entry name" value="Ribonuclease H-like superfamily/Ribonuclease H"/>
    <property type="match status" value="1"/>
</dbReference>
<dbReference type="Proteomes" id="UP000054564">
    <property type="component" value="Unassembled WGS sequence"/>
</dbReference>
<accession>A0A0L0VZ91</accession>
<dbReference type="GO" id="GO:0003676">
    <property type="term" value="F:nucleic acid binding"/>
    <property type="evidence" value="ECO:0007669"/>
    <property type="project" value="InterPro"/>
</dbReference>
<proteinExistence type="predicted"/>
<dbReference type="InterPro" id="IPR036397">
    <property type="entry name" value="RNaseH_sf"/>
</dbReference>
<dbReference type="Pfam" id="PF24764">
    <property type="entry name" value="rva_4"/>
    <property type="match status" value="1"/>
</dbReference>
<protein>
    <recommendedName>
        <fullName evidence="2">Integrase core domain-containing protein</fullName>
    </recommendedName>
</protein>
<dbReference type="InterPro" id="IPR012337">
    <property type="entry name" value="RNaseH-like_sf"/>
</dbReference>
<evidence type="ECO:0000259" key="2">
    <source>
        <dbReference type="Pfam" id="PF24764"/>
    </source>
</evidence>
<feature type="domain" description="Integrase core" evidence="2">
    <location>
        <begin position="227"/>
        <end position="377"/>
    </location>
</feature>
<comment type="caution">
    <text evidence="3">The sequence shown here is derived from an EMBL/GenBank/DDBJ whole genome shotgun (WGS) entry which is preliminary data.</text>
</comment>
<reference evidence="4" key="1">
    <citation type="submission" date="2014-03" db="EMBL/GenBank/DDBJ databases">
        <title>The Genome Sequence of Puccinia striiformis f. sp. tritici PST-78.</title>
        <authorList>
            <consortium name="The Broad Institute Genome Sequencing Platform"/>
            <person name="Cuomo C."/>
            <person name="Hulbert S."/>
            <person name="Chen X."/>
            <person name="Walker B."/>
            <person name="Young S.K."/>
            <person name="Zeng Q."/>
            <person name="Gargeya S."/>
            <person name="Fitzgerald M."/>
            <person name="Haas B."/>
            <person name="Abouelleil A."/>
            <person name="Alvarado L."/>
            <person name="Arachchi H.M."/>
            <person name="Berlin A.M."/>
            <person name="Chapman S.B."/>
            <person name="Goldberg J."/>
            <person name="Griggs A."/>
            <person name="Gujja S."/>
            <person name="Hansen M."/>
            <person name="Howarth C."/>
            <person name="Imamovic A."/>
            <person name="Larimer J."/>
            <person name="McCowan C."/>
            <person name="Montmayeur A."/>
            <person name="Murphy C."/>
            <person name="Neiman D."/>
            <person name="Pearson M."/>
            <person name="Priest M."/>
            <person name="Roberts A."/>
            <person name="Saif S."/>
            <person name="Shea T."/>
            <person name="Sisk P."/>
            <person name="Sykes S."/>
            <person name="Wortman J."/>
            <person name="Nusbaum C."/>
            <person name="Birren B."/>
        </authorList>
    </citation>
    <scope>NUCLEOTIDE SEQUENCE [LARGE SCALE GENOMIC DNA]</scope>
    <source>
        <strain evidence="4">race PST-78</strain>
    </source>
</reference>